<proteinExistence type="predicted"/>
<name>A0A2A6BNF2_PRIPA</name>
<reference evidence="1" key="2">
    <citation type="submission" date="2022-06" db="UniProtKB">
        <authorList>
            <consortium name="EnsemblMetazoa"/>
        </authorList>
    </citation>
    <scope>IDENTIFICATION</scope>
    <source>
        <strain evidence="1">PS312</strain>
    </source>
</reference>
<accession>A0A2A6BNF2</accession>
<reference evidence="2" key="1">
    <citation type="journal article" date="2008" name="Nat. Genet.">
        <title>The Pristionchus pacificus genome provides a unique perspective on nematode lifestyle and parasitism.</title>
        <authorList>
            <person name="Dieterich C."/>
            <person name="Clifton S.W."/>
            <person name="Schuster L.N."/>
            <person name="Chinwalla A."/>
            <person name="Delehaunty K."/>
            <person name="Dinkelacker I."/>
            <person name="Fulton L."/>
            <person name="Fulton R."/>
            <person name="Godfrey J."/>
            <person name="Minx P."/>
            <person name="Mitreva M."/>
            <person name="Roeseler W."/>
            <person name="Tian H."/>
            <person name="Witte H."/>
            <person name="Yang S.P."/>
            <person name="Wilson R.K."/>
            <person name="Sommer R.J."/>
        </authorList>
    </citation>
    <scope>NUCLEOTIDE SEQUENCE [LARGE SCALE GENOMIC DNA]</scope>
    <source>
        <strain evidence="2">PS312</strain>
    </source>
</reference>
<gene>
    <name evidence="1" type="primary">WBGene00282390</name>
</gene>
<sequence>MIKGYDELVVLRFALVAKEAAMNNMCFTCPTREQLTLVLLSRDEGANELLARLCVEGKGVLEMNSGCWVVTNRLVVERRQDDDLLHADDPLTSVDRVLDILAFVNAV</sequence>
<keyword evidence="2" id="KW-1185">Reference proteome</keyword>
<accession>A0A8R1V1I0</accession>
<evidence type="ECO:0000313" key="1">
    <source>
        <dbReference type="EnsemblMetazoa" id="PPA44021.1"/>
    </source>
</evidence>
<dbReference type="Proteomes" id="UP000005239">
    <property type="component" value="Unassembled WGS sequence"/>
</dbReference>
<dbReference type="EnsemblMetazoa" id="PPA44021.1">
    <property type="protein sequence ID" value="PPA44021.1"/>
    <property type="gene ID" value="WBGene00282390"/>
</dbReference>
<organism evidence="1 2">
    <name type="scientific">Pristionchus pacificus</name>
    <name type="common">Parasitic nematode worm</name>
    <dbReference type="NCBI Taxonomy" id="54126"/>
    <lineage>
        <taxon>Eukaryota</taxon>
        <taxon>Metazoa</taxon>
        <taxon>Ecdysozoa</taxon>
        <taxon>Nematoda</taxon>
        <taxon>Chromadorea</taxon>
        <taxon>Rhabditida</taxon>
        <taxon>Rhabditina</taxon>
        <taxon>Diplogasteromorpha</taxon>
        <taxon>Diplogasteroidea</taxon>
        <taxon>Neodiplogasteridae</taxon>
        <taxon>Pristionchus</taxon>
    </lineage>
</organism>
<protein>
    <submittedName>
        <fullName evidence="1">Uncharacterized protein</fullName>
    </submittedName>
</protein>
<evidence type="ECO:0000313" key="2">
    <source>
        <dbReference type="Proteomes" id="UP000005239"/>
    </source>
</evidence>
<dbReference type="AlphaFoldDB" id="A0A2A6BNF2"/>